<feature type="compositionally biased region" description="Acidic residues" evidence="4">
    <location>
        <begin position="1422"/>
        <end position="1439"/>
    </location>
</feature>
<feature type="compositionally biased region" description="Polar residues" evidence="4">
    <location>
        <begin position="604"/>
        <end position="629"/>
    </location>
</feature>
<feature type="region of interest" description="Disordered" evidence="4">
    <location>
        <begin position="545"/>
        <end position="1444"/>
    </location>
</feature>
<feature type="region of interest" description="Disordered" evidence="4">
    <location>
        <begin position="253"/>
        <end position="529"/>
    </location>
</feature>
<feature type="compositionally biased region" description="Low complexity" evidence="4">
    <location>
        <begin position="1312"/>
        <end position="1324"/>
    </location>
</feature>
<feature type="compositionally biased region" description="Basic residues" evidence="4">
    <location>
        <begin position="1163"/>
        <end position="1177"/>
    </location>
</feature>
<feature type="compositionally biased region" description="Polar residues" evidence="4">
    <location>
        <begin position="480"/>
        <end position="498"/>
    </location>
</feature>
<feature type="coiled-coil region" evidence="3">
    <location>
        <begin position="2521"/>
        <end position="2590"/>
    </location>
</feature>
<feature type="compositionally biased region" description="Basic and acidic residues" evidence="4">
    <location>
        <begin position="1226"/>
        <end position="1237"/>
    </location>
</feature>
<feature type="domain" description="CCDC144C-like coiled-coil" evidence="6">
    <location>
        <begin position="1897"/>
        <end position="2380"/>
    </location>
</feature>
<feature type="repeat" description="ANK" evidence="2">
    <location>
        <begin position="130"/>
        <end position="162"/>
    </location>
</feature>
<feature type="compositionally biased region" description="Basic and acidic residues" evidence="4">
    <location>
        <begin position="2037"/>
        <end position="2058"/>
    </location>
</feature>
<feature type="compositionally biased region" description="Acidic residues" evidence="4">
    <location>
        <begin position="648"/>
        <end position="665"/>
    </location>
</feature>
<protein>
    <recommendedName>
        <fullName evidence="9">Ankyrin repeat domain-containing protein 26</fullName>
    </recommendedName>
</protein>
<dbReference type="InterPro" id="IPR002110">
    <property type="entry name" value="Ankyrin_rpt"/>
</dbReference>
<dbReference type="Gene3D" id="1.25.40.20">
    <property type="entry name" value="Ankyrin repeat-containing domain"/>
    <property type="match status" value="2"/>
</dbReference>
<sequence length="2953" mass="331307">MKKIFNFKKKKGSPSPSETGSVLSASYDVKEKDLGKVHKAAFSGDVAKLRQLAKKNDLNQLDKENRTALHIACACGHTDVVQFLVESKVKLNLCDNQNRSALMKAVQCEQDRSVSLLLEHEADPNLVDINGSTALHLAARIPSISVALQLLEHSANINAQNKDGNTPLMLAIMENHADMTELLLKEGADVNVKNQEQRSALMIAACNGQINMVRLLLQYDADITVKDDKGWSSDDYAVMNGHHACSHLIIEHGTKRRSLQSPSHFTASKKKRTSVLSSPGGIGAGLALGGPALDKDAGSSSAGAGKDTEDNSHTDSISRASKSGAADSWPSSDDDDELDLSPKKQKVNLKKLISASKRENVEVIADRDADKSWSGSESEPDSEDRELPSGSKRDVEGNESPGDESEEGEDDEGEDDEDEEDDDDDDGEEEDEEEEEGEDEDDDDEEDDENEDGEEDDEEEEDEEEEAATGLPGLPETVALGTTEQSEMADENVNQPGQDSPLKERTEASEKETTPERMLFGGPIPGILDLEDGCLVSAVRVQARFSDEEDSEEANDNPGPPAECEVSLESPVRSKNENQSDDDDWEDDDDEDEELLKTEKNISEVETSQGTTVKCDPQLQNVPLNQNEGINDLEVPSASSKSKAVTTADDDEDDWDDVDEQEEEEVPTKKPLNLFLTLLGQKETESPEVSWESGSDKSDGMPEGDKELNVEMPSGETDQHQEALVQDDNASKRESLEPIEHLSQSPLQEEPIEHLSQSPLQEEPIEHISQSPLHEEPIEHLSQSPLHEEPTEHLSQSPLQEEPIEHLSQSPLHEEPTEHLSQSPLHEEPGSIDQSDDSMTIPVSMIVGQSDEDQSISQEDDSQVKQMQYDFASGSVKVSGIDQISDGSEDESMSEEDDGCIDNADPPQTSNLSDSSPKRSTTSSPAQLEKTWLTRSLSSSPKPLNAVSPKFPTSPSPKRTASPRQSPAPSHQHSTPTSPQNSSSSRRSPSPQHCSPSPSTFIHLDHNSRDINTSTNPESPQHSSPDSQERPTGELEPETDLQEEIPYTVIDEVDLTSGSEQEDGEEQLEKLRELNSVNESAMKERCSKQGSLQEEASTEDEEEDDEEDEDEREEPDEMHENAKDGGTSNEKRRDFLSELGLEKEDENDESPWDSESGSESPQKKKANAPHTPAKSHRSMSSICEENTEALRNDEDEDDDDDDEEKEIEIPPKVIKREPVSVLSKLMDSKEANKKTDLMEELGLGDADDLEDASDWDSASTASKASKNFPVHKLDEELVFESPAASTLPITPQQQDEDTRENKEASPERHKPTTSSITPLPSPRSLNTNTSSKPQPLPRLRLDSNHRPESEESEWDTDTSSPAKTTNSQPNVAEPDAVHRQEPKAEDVKSEDSSDASEDADQALQASSVDINRPSNHETLEPREDEQQEPKEDEQQDEVPWEERYEKIWVESEKKETKSQYKNVAAELKERFGELEHKETSDLPEKEGIEDEQDEEEEKKADDEDSSEEEEEEPIARPTARARSAILLPIPEQRESGLEDSQSESVQRTVSLEISDAELPKEVLMDEAHDSESKEKCPLESASNVELEELNKPSLLVENELQVPSKVQEVPSSDSDEVDEGLWKSRLEGGKEQEDGMRGGHQPSALWDTRGSRERGELEQGKGKKTDTDSGNPKPHQEGMADGRGLGREGSVSPRHLTRSPRSTNRAPPHSEEDEEEEKKTVGSQARNLGVAPPLQGKPSRPVTRHNGDLQSVFDDSTLSELSEEDRRSPSSRRKKEQSTGELEMADDFEDLTQSSDTATEELETPVSGYRNASLLFKQLDSSYLDSVSVVKLQNMFHEYERTIQRERDRHSRLADKTSQLEQERNELKILLDEIRGSKSSLEHLKLELETDMNNFKFLLRQEQEKHQSALMLYNKTREQLQRKEEQQRAEAEERHKAELKVRSLELEIRALKNSIKQLEDDRDESQRLLSHERSARALQEELLSNHLRKQHDIEEENLRNLNKSNEAMSQLTEASDRERELIQQNRALQDELNGARAELDRSQCHSRQEESRLAEERDALRERLEDARRDTKLSEEALAQTVFQYNGQLSALKAECSVITAKLEHERQVRQQLEAEAEASRARLQAALQEAERCQASRTDAERTLQRDREEHQRVQEKHIFESSTQRDTIQSLSQKLSKAEARANSLENECHRNALTIAEKGVLLETLAREKDQALTKLKELEATVLSEKEQASRVGAKQEAMQERLAQAQSESALLRQQLEEAVNKGSAKDKVVTDVHQNFAEMLNQLRADGEERVHLVEERSKELAKTNSELREQNYKLDQEKAERETSLRQLQQELADSLKKLSMCEASLEVNTRYRNDLEEEKARTLKDMDRLKGKLQESEETYVQAERRISQLKSSLDDKEREACSTAQKLEEALAASAGKEQTIKQLEEAVQRLEIENARLEATAKQQTNRIEVLQKGVQEGAVVRNRLEDLVTNLQSSKMTLEDQLNREVQKQSMLSHNAQDSQTLWEEELKSRSRLGLRLSELEKEKGELTNQMELEKKKAKKLAEQKKSMDTRLEQEMKRNTDLQKEMYRLKSLLKTAKKQLREQGSGPLESPVGSFRADMSHRLEAEGAVSRMKTRVDELQCQFEREAARCSRLEEVNRQLKEKLSSAKGLSRSHEQLERSRRQLEEEVAGLRRQLEAGVMDQSQAEQYRRETEERARQEIRHKLEEVNLFLQTQAASQEALEQMKAANEASQRAQLEQRIRDLEGELGRLRSVQQDSLVQRDSSRTELERYKQLYSEELRLRKSMAAKLERSNERLAEANTKLLNERQRSKSLLTSSIVNGGLGGSALDVASLGPVGAYGASLGPLNRSLGLGTPLLGTVGEAQSNRVEAYLAKMQTELEKNISKELDYVAGELEGGTARMSPVGSASGSQNLNVNASLEQPDPVSRATQQYLEVLKKNYMI</sequence>
<dbReference type="PROSITE" id="PS50088">
    <property type="entry name" value="ANK_REPEAT"/>
    <property type="match status" value="4"/>
</dbReference>
<evidence type="ECO:0000259" key="6">
    <source>
        <dbReference type="Pfam" id="PF14915"/>
    </source>
</evidence>
<dbReference type="EMBL" id="JAUYZG010000025">
    <property type="protein sequence ID" value="KAK2866849.1"/>
    <property type="molecule type" value="Genomic_DNA"/>
</dbReference>
<dbReference type="PROSITE" id="PS50297">
    <property type="entry name" value="ANK_REP_REGION"/>
    <property type="match status" value="4"/>
</dbReference>
<feature type="compositionally biased region" description="Acidic residues" evidence="4">
    <location>
        <begin position="1193"/>
        <end position="1206"/>
    </location>
</feature>
<feature type="repeat" description="ANK" evidence="2">
    <location>
        <begin position="196"/>
        <end position="228"/>
    </location>
</feature>
<feature type="compositionally biased region" description="Basic and acidic residues" evidence="4">
    <location>
        <begin position="1375"/>
        <end position="1391"/>
    </location>
</feature>
<dbReference type="Proteomes" id="UP001187343">
    <property type="component" value="Unassembled WGS sequence"/>
</dbReference>
<proteinExistence type="predicted"/>
<feature type="compositionally biased region" description="Basic and acidic residues" evidence="4">
    <location>
        <begin position="1339"/>
        <end position="1349"/>
    </location>
</feature>
<feature type="compositionally biased region" description="Low complexity" evidence="4">
    <location>
        <begin position="1255"/>
        <end position="1265"/>
    </location>
</feature>
<evidence type="ECO:0000313" key="8">
    <source>
        <dbReference type="Proteomes" id="UP001187343"/>
    </source>
</evidence>
<feature type="region of interest" description="Disordered" evidence="4">
    <location>
        <begin position="2036"/>
        <end position="2058"/>
    </location>
</feature>
<gene>
    <name evidence="7" type="ORF">Q8A67_024966</name>
</gene>
<feature type="compositionally biased region" description="Basic and acidic residues" evidence="4">
    <location>
        <begin position="729"/>
        <end position="740"/>
    </location>
</feature>
<feature type="region of interest" description="Disordered" evidence="4">
    <location>
        <begin position="2133"/>
        <end position="2156"/>
    </location>
</feature>
<keyword evidence="1 3" id="KW-0175">Coiled coil</keyword>
<organism evidence="7 8">
    <name type="scientific">Cirrhinus molitorella</name>
    <name type="common">mud carp</name>
    <dbReference type="NCBI Taxonomy" id="172907"/>
    <lineage>
        <taxon>Eukaryota</taxon>
        <taxon>Metazoa</taxon>
        <taxon>Chordata</taxon>
        <taxon>Craniata</taxon>
        <taxon>Vertebrata</taxon>
        <taxon>Euteleostomi</taxon>
        <taxon>Actinopterygii</taxon>
        <taxon>Neopterygii</taxon>
        <taxon>Teleostei</taxon>
        <taxon>Ostariophysi</taxon>
        <taxon>Cypriniformes</taxon>
        <taxon>Cyprinidae</taxon>
        <taxon>Labeoninae</taxon>
        <taxon>Labeonini</taxon>
        <taxon>Cirrhinus</taxon>
    </lineage>
</organism>
<feature type="compositionally biased region" description="Acidic residues" evidence="4">
    <location>
        <begin position="850"/>
        <end position="861"/>
    </location>
</feature>
<dbReference type="PRINTS" id="PR01415">
    <property type="entry name" value="ANKYRIN"/>
</dbReference>
<feature type="repeat" description="ANK" evidence="2">
    <location>
        <begin position="64"/>
        <end position="96"/>
    </location>
</feature>
<feature type="compositionally biased region" description="Basic and acidic residues" evidence="4">
    <location>
        <begin position="1471"/>
        <end position="1486"/>
    </location>
</feature>
<feature type="coiled-coil region" evidence="3">
    <location>
        <begin position="2728"/>
        <end position="2764"/>
    </location>
</feature>
<feature type="region of interest" description="Disordered" evidence="4">
    <location>
        <begin position="1999"/>
        <end position="2018"/>
    </location>
</feature>
<evidence type="ECO:0000256" key="4">
    <source>
        <dbReference type="SAM" id="MobiDB-lite"/>
    </source>
</evidence>
<dbReference type="InterPro" id="IPR050657">
    <property type="entry name" value="Ankyrin_repeat_domain"/>
</dbReference>
<feature type="compositionally biased region" description="Low complexity" evidence="4">
    <location>
        <begin position="913"/>
        <end position="925"/>
    </location>
</feature>
<feature type="compositionally biased region" description="Acidic residues" evidence="4">
    <location>
        <begin position="1245"/>
        <end position="1254"/>
    </location>
</feature>
<feature type="repeat" description="ANK" evidence="2">
    <location>
        <begin position="163"/>
        <end position="195"/>
    </location>
</feature>
<feature type="coiled-coil region" evidence="3">
    <location>
        <begin position="2297"/>
        <end position="2492"/>
    </location>
</feature>
<feature type="coiled-coil region" evidence="3">
    <location>
        <begin position="1829"/>
        <end position="1880"/>
    </location>
</feature>
<feature type="compositionally biased region" description="Acidic residues" evidence="4">
    <location>
        <begin position="1487"/>
        <end position="1512"/>
    </location>
</feature>
<feature type="domain" description="DUF3496" evidence="5">
    <location>
        <begin position="2744"/>
        <end position="2828"/>
    </location>
</feature>
<evidence type="ECO:0000256" key="2">
    <source>
        <dbReference type="PROSITE-ProRule" id="PRU00023"/>
    </source>
</evidence>
<dbReference type="InterPro" id="IPR021885">
    <property type="entry name" value="DUF3496"/>
</dbReference>
<feature type="compositionally biased region" description="Basic and acidic residues" evidence="4">
    <location>
        <begin position="1674"/>
        <end position="1686"/>
    </location>
</feature>
<evidence type="ECO:0000259" key="5">
    <source>
        <dbReference type="Pfam" id="PF12001"/>
    </source>
</evidence>
<feature type="compositionally biased region" description="Basic residues" evidence="4">
    <location>
        <begin position="1"/>
        <end position="12"/>
    </location>
</feature>
<feature type="compositionally biased region" description="Acidic residues" evidence="4">
    <location>
        <begin position="1143"/>
        <end position="1152"/>
    </location>
</feature>
<feature type="compositionally biased region" description="Basic and acidic residues" evidence="4">
    <location>
        <begin position="501"/>
        <end position="515"/>
    </location>
</feature>
<feature type="compositionally biased region" description="Polar residues" evidence="4">
    <location>
        <begin position="1010"/>
        <end position="1026"/>
    </location>
</feature>
<dbReference type="Pfam" id="PF12796">
    <property type="entry name" value="Ank_2"/>
    <property type="match status" value="2"/>
</dbReference>
<evidence type="ECO:0000256" key="3">
    <source>
        <dbReference type="SAM" id="Coils"/>
    </source>
</evidence>
<feature type="compositionally biased region" description="Acidic residues" evidence="4">
    <location>
        <begin position="1096"/>
        <end position="1117"/>
    </location>
</feature>
<accession>A0AA88TB14</accession>
<dbReference type="SUPFAM" id="SSF48403">
    <property type="entry name" value="Ankyrin repeat"/>
    <property type="match status" value="1"/>
</dbReference>
<feature type="compositionally biased region" description="Polar residues" evidence="4">
    <location>
        <begin position="933"/>
        <end position="942"/>
    </location>
</feature>
<evidence type="ECO:0000256" key="1">
    <source>
        <dbReference type="ARBA" id="ARBA00023054"/>
    </source>
</evidence>
<dbReference type="Pfam" id="PF12001">
    <property type="entry name" value="DUF3496"/>
    <property type="match status" value="1"/>
</dbReference>
<feature type="compositionally biased region" description="Basic and acidic residues" evidence="4">
    <location>
        <begin position="1649"/>
        <end position="1667"/>
    </location>
</feature>
<feature type="compositionally biased region" description="Low complexity" evidence="4">
    <location>
        <begin position="973"/>
        <end position="999"/>
    </location>
</feature>
<name>A0AA88TB14_9TELE</name>
<evidence type="ECO:0008006" key="9">
    <source>
        <dbReference type="Google" id="ProtNLM"/>
    </source>
</evidence>
<feature type="compositionally biased region" description="Polar residues" evidence="4">
    <location>
        <begin position="1999"/>
        <end position="2013"/>
    </location>
</feature>
<feature type="compositionally biased region" description="Basic and acidic residues" evidence="4">
    <location>
        <begin position="385"/>
        <end position="396"/>
    </location>
</feature>
<feature type="compositionally biased region" description="Basic and acidic residues" evidence="4">
    <location>
        <begin position="1557"/>
        <end position="1577"/>
    </location>
</feature>
<feature type="compositionally biased region" description="Polar residues" evidence="4">
    <location>
        <begin position="1283"/>
        <end position="1293"/>
    </location>
</feature>
<feature type="compositionally biased region" description="Polar residues" evidence="4">
    <location>
        <begin position="1538"/>
        <end position="1551"/>
    </location>
</feature>
<feature type="coiled-coil region" evidence="3">
    <location>
        <begin position="2627"/>
        <end position="2692"/>
    </location>
</feature>
<dbReference type="PANTHER" id="PTHR24147">
    <property type="entry name" value="ANKYRIN REPEAT DOMAIN 36-RELATED"/>
    <property type="match status" value="1"/>
</dbReference>
<reference evidence="7" key="1">
    <citation type="submission" date="2023-08" db="EMBL/GenBank/DDBJ databases">
        <title>Chromosome-level Genome Assembly of mud carp (Cirrhinus molitorella).</title>
        <authorList>
            <person name="Liu H."/>
        </authorList>
    </citation>
    <scope>NUCLEOTIDE SEQUENCE</scope>
    <source>
        <strain evidence="7">Prfri</strain>
        <tissue evidence="7">Muscle</tissue>
    </source>
</reference>
<feature type="compositionally biased region" description="Polar residues" evidence="4">
    <location>
        <begin position="1361"/>
        <end position="1370"/>
    </location>
</feature>
<feature type="compositionally biased region" description="Basic and acidic residues" evidence="4">
    <location>
        <begin position="694"/>
        <end position="709"/>
    </location>
</feature>
<keyword evidence="8" id="KW-1185">Reference proteome</keyword>
<dbReference type="Pfam" id="PF13637">
    <property type="entry name" value="Ank_4"/>
    <property type="match status" value="1"/>
</dbReference>
<feature type="compositionally biased region" description="Basic and acidic residues" evidence="4">
    <location>
        <begin position="1620"/>
        <end position="1637"/>
    </location>
</feature>
<feature type="compositionally biased region" description="Polar residues" evidence="4">
    <location>
        <begin position="951"/>
        <end position="972"/>
    </location>
</feature>
<feature type="coiled-coil region" evidence="3">
    <location>
        <begin position="2793"/>
        <end position="2820"/>
    </location>
</feature>
<feature type="region of interest" description="Disordered" evidence="4">
    <location>
        <begin position="1"/>
        <end position="22"/>
    </location>
</feature>
<dbReference type="Pfam" id="PF14915">
    <property type="entry name" value="CCDC144C"/>
    <property type="match status" value="1"/>
</dbReference>
<dbReference type="PANTHER" id="PTHR24147:SF53">
    <property type="entry name" value="ANKYRIN REPEAT DOMAIN 26"/>
    <property type="match status" value="1"/>
</dbReference>
<comment type="caution">
    <text evidence="7">The sequence shown here is derived from an EMBL/GenBank/DDBJ whole genome shotgun (WGS) entry which is preliminary data.</text>
</comment>
<dbReference type="InterPro" id="IPR039497">
    <property type="entry name" value="CC144C-like_CC_dom"/>
</dbReference>
<feature type="compositionally biased region" description="Basic and acidic residues" evidence="4">
    <location>
        <begin position="1118"/>
        <end position="1142"/>
    </location>
</feature>
<feature type="compositionally biased region" description="Basic and acidic residues" evidence="4">
    <location>
        <begin position="1299"/>
        <end position="1310"/>
    </location>
</feature>
<dbReference type="InterPro" id="IPR036770">
    <property type="entry name" value="Ankyrin_rpt-contain_sf"/>
</dbReference>
<evidence type="ECO:0000313" key="7">
    <source>
        <dbReference type="EMBL" id="KAK2866849.1"/>
    </source>
</evidence>
<feature type="compositionally biased region" description="Acidic residues" evidence="4">
    <location>
        <begin position="401"/>
        <end position="467"/>
    </location>
</feature>
<feature type="compositionally biased region" description="Acidic residues" evidence="4">
    <location>
        <begin position="887"/>
        <end position="900"/>
    </location>
</feature>
<dbReference type="SMART" id="SM00248">
    <property type="entry name" value="ANK"/>
    <property type="match status" value="6"/>
</dbReference>
<feature type="region of interest" description="Disordered" evidence="4">
    <location>
        <begin position="1471"/>
        <end position="1805"/>
    </location>
</feature>
<keyword evidence="2" id="KW-0040">ANK repeat</keyword>
<feature type="compositionally biased region" description="Acidic residues" evidence="4">
    <location>
        <begin position="579"/>
        <end position="594"/>
    </location>
</feature>
<feature type="compositionally biased region" description="Basic and acidic residues" evidence="4">
    <location>
        <begin position="356"/>
        <end position="371"/>
    </location>
</feature>